<reference evidence="2" key="1">
    <citation type="submission" date="2022-07" db="EMBL/GenBank/DDBJ databases">
        <title>Enhanced cultured diversity of the mouse gut microbiota enables custom-made synthetic communities.</title>
        <authorList>
            <person name="Afrizal A."/>
        </authorList>
    </citation>
    <scope>NUCLEOTIDE SEQUENCE</scope>
    <source>
        <strain evidence="2">DSM 29482</strain>
    </source>
</reference>
<dbReference type="GO" id="GO:0016853">
    <property type="term" value="F:isomerase activity"/>
    <property type="evidence" value="ECO:0007669"/>
    <property type="project" value="UniProtKB-KW"/>
</dbReference>
<dbReference type="Proteomes" id="UP001142078">
    <property type="component" value="Unassembled WGS sequence"/>
</dbReference>
<evidence type="ECO:0000259" key="1">
    <source>
        <dbReference type="Pfam" id="PF01261"/>
    </source>
</evidence>
<dbReference type="InterPro" id="IPR013022">
    <property type="entry name" value="Xyl_isomerase-like_TIM-brl"/>
</dbReference>
<comment type="caution">
    <text evidence="2">The sequence shown here is derived from an EMBL/GenBank/DDBJ whole genome shotgun (WGS) entry which is preliminary data.</text>
</comment>
<proteinExistence type="predicted"/>
<dbReference type="Pfam" id="PF01261">
    <property type="entry name" value="AP_endonuc_2"/>
    <property type="match status" value="1"/>
</dbReference>
<keyword evidence="3" id="KW-1185">Reference proteome</keyword>
<dbReference type="Gene3D" id="3.20.20.150">
    <property type="entry name" value="Divalent-metal-dependent TIM barrel enzymes"/>
    <property type="match status" value="1"/>
</dbReference>
<protein>
    <submittedName>
        <fullName evidence="2">Sugar phosphate isomerase/epimerase</fullName>
    </submittedName>
</protein>
<organism evidence="2 3">
    <name type="scientific">Anaerosalibacter massiliensis</name>
    <dbReference type="NCBI Taxonomy" id="1347392"/>
    <lineage>
        <taxon>Bacteria</taxon>
        <taxon>Bacillati</taxon>
        <taxon>Bacillota</taxon>
        <taxon>Tissierellia</taxon>
        <taxon>Tissierellales</taxon>
        <taxon>Sporanaerobacteraceae</taxon>
        <taxon>Anaerosalibacter</taxon>
    </lineage>
</organism>
<dbReference type="RefSeq" id="WP_222704800.1">
    <property type="nucleotide sequence ID" value="NZ_CABKTM010000049.1"/>
</dbReference>
<evidence type="ECO:0000313" key="2">
    <source>
        <dbReference type="EMBL" id="MCR2044069.1"/>
    </source>
</evidence>
<evidence type="ECO:0000313" key="3">
    <source>
        <dbReference type="Proteomes" id="UP001142078"/>
    </source>
</evidence>
<keyword evidence="2" id="KW-0413">Isomerase</keyword>
<gene>
    <name evidence="2" type="ORF">NSA23_08040</name>
</gene>
<dbReference type="AlphaFoldDB" id="A0A9X2S586"/>
<dbReference type="EMBL" id="JANJZL010000004">
    <property type="protein sequence ID" value="MCR2044069.1"/>
    <property type="molecule type" value="Genomic_DNA"/>
</dbReference>
<dbReference type="SUPFAM" id="SSF51658">
    <property type="entry name" value="Xylose isomerase-like"/>
    <property type="match status" value="1"/>
</dbReference>
<name>A0A9X2S586_9FIRM</name>
<sequence length="203" mass="23962">MNKDSNPLEIIKYYDFPAIIHAVLDINEFEKHIPKLVEILKYLGHDELIIHPICESEEITPKTIYKLSYKVRIALYELEKESITLYLENNSRIDPIFNELNDIEIMFQQNPKLEFLLDVAHIDNYEHFESMIKIKAPKILHIADRHLEIAHEHLPIGQGNIDYKHVFTNILNKFDGKIVLEIVQSLEDIIDSRNKIEKYCKIQ</sequence>
<accession>A0A9X2S586</accession>
<feature type="domain" description="Xylose isomerase-like TIM barrel" evidence="1">
    <location>
        <begin position="35"/>
        <end position="189"/>
    </location>
</feature>
<dbReference type="InterPro" id="IPR036237">
    <property type="entry name" value="Xyl_isomerase-like_sf"/>
</dbReference>